<name>A0A1G6H016_9MICO</name>
<dbReference type="EMBL" id="FMYG01000001">
    <property type="protein sequence ID" value="SDB87275.1"/>
    <property type="molecule type" value="Genomic_DNA"/>
</dbReference>
<accession>A0A1G6H016</accession>
<dbReference type="AlphaFoldDB" id="A0A1G6H016"/>
<reference evidence="1 2" key="1">
    <citation type="submission" date="2016-09" db="EMBL/GenBank/DDBJ databases">
        <authorList>
            <person name="Capua I."/>
            <person name="De Benedictis P."/>
            <person name="Joannis T."/>
            <person name="Lombin L.H."/>
            <person name="Cattoli G."/>
        </authorList>
    </citation>
    <scope>NUCLEOTIDE SEQUENCE [LARGE SCALE GENOMIC DNA]</scope>
    <source>
        <strain evidence="1 2">NIO-1002</strain>
    </source>
</reference>
<sequence length="174" mass="18971">MGEAATRPTWQSFLMTESVLNDLLRRVTESGLLDDAQIDEDSVIGAGHLDAAGVEVEVDLDPELDEDDEPDLDAIMTGLKDILSVSEDRWRAIVEEVASDIEDALDDDELDADVDLRTDLEAIGVGVFADAIIVVFAGETSFPDALVHVQLTPELEVEDIEIIGDDDEDDDDED</sequence>
<gene>
    <name evidence="1" type="ORF">SAMN05216418_0847</name>
</gene>
<evidence type="ECO:0008006" key="3">
    <source>
        <dbReference type="Google" id="ProtNLM"/>
    </source>
</evidence>
<protein>
    <recommendedName>
        <fullName evidence="3">Cytochrome C5</fullName>
    </recommendedName>
</protein>
<proteinExistence type="predicted"/>
<evidence type="ECO:0000313" key="1">
    <source>
        <dbReference type="EMBL" id="SDB87275.1"/>
    </source>
</evidence>
<evidence type="ECO:0000313" key="2">
    <source>
        <dbReference type="Proteomes" id="UP000183203"/>
    </source>
</evidence>
<dbReference type="Proteomes" id="UP000183203">
    <property type="component" value="Unassembled WGS sequence"/>
</dbReference>
<organism evidence="1 2">
    <name type="scientific">Microbacterium enclense</name>
    <dbReference type="NCBI Taxonomy" id="993073"/>
    <lineage>
        <taxon>Bacteria</taxon>
        <taxon>Bacillati</taxon>
        <taxon>Actinomycetota</taxon>
        <taxon>Actinomycetes</taxon>
        <taxon>Micrococcales</taxon>
        <taxon>Microbacteriaceae</taxon>
        <taxon>Microbacterium</taxon>
    </lineage>
</organism>